<comment type="caution">
    <text evidence="1">The sequence shown here is derived from an EMBL/GenBank/DDBJ whole genome shotgun (WGS) entry which is preliminary data.</text>
</comment>
<name>A0ABV0ZH84_9TELE</name>
<organism evidence="1 2">
    <name type="scientific">Ameca splendens</name>
    <dbReference type="NCBI Taxonomy" id="208324"/>
    <lineage>
        <taxon>Eukaryota</taxon>
        <taxon>Metazoa</taxon>
        <taxon>Chordata</taxon>
        <taxon>Craniata</taxon>
        <taxon>Vertebrata</taxon>
        <taxon>Euteleostomi</taxon>
        <taxon>Actinopterygii</taxon>
        <taxon>Neopterygii</taxon>
        <taxon>Teleostei</taxon>
        <taxon>Neoteleostei</taxon>
        <taxon>Acanthomorphata</taxon>
        <taxon>Ovalentaria</taxon>
        <taxon>Atherinomorphae</taxon>
        <taxon>Cyprinodontiformes</taxon>
        <taxon>Goodeidae</taxon>
        <taxon>Ameca</taxon>
    </lineage>
</organism>
<keyword evidence="2" id="KW-1185">Reference proteome</keyword>
<reference evidence="1 2" key="1">
    <citation type="submission" date="2021-06" db="EMBL/GenBank/DDBJ databases">
        <authorList>
            <person name="Palmer J.M."/>
        </authorList>
    </citation>
    <scope>NUCLEOTIDE SEQUENCE [LARGE SCALE GENOMIC DNA]</scope>
    <source>
        <strain evidence="1 2">AS_MEX2019</strain>
        <tissue evidence="1">Muscle</tissue>
    </source>
</reference>
<proteinExistence type="predicted"/>
<sequence length="73" mass="7763">QNKAQEAVRRLKSECTALIASSEASLPHPLDAGEGTSSSSELWCLLDGTVDKKRGSSNATADAIVEVERYLAE</sequence>
<feature type="non-terminal residue" evidence="1">
    <location>
        <position position="73"/>
    </location>
</feature>
<accession>A0ABV0ZH84</accession>
<evidence type="ECO:0000313" key="1">
    <source>
        <dbReference type="EMBL" id="MEQ2305608.1"/>
    </source>
</evidence>
<evidence type="ECO:0000313" key="2">
    <source>
        <dbReference type="Proteomes" id="UP001469553"/>
    </source>
</evidence>
<dbReference type="Proteomes" id="UP001469553">
    <property type="component" value="Unassembled WGS sequence"/>
</dbReference>
<gene>
    <name evidence="1" type="ORF">AMECASPLE_039544</name>
</gene>
<feature type="non-terminal residue" evidence="1">
    <location>
        <position position="1"/>
    </location>
</feature>
<protein>
    <submittedName>
        <fullName evidence="1">Uncharacterized protein</fullName>
    </submittedName>
</protein>
<dbReference type="EMBL" id="JAHRIP010064913">
    <property type="protein sequence ID" value="MEQ2305608.1"/>
    <property type="molecule type" value="Genomic_DNA"/>
</dbReference>